<protein>
    <recommendedName>
        <fullName evidence="1">TF-B3 domain-containing protein</fullName>
    </recommendedName>
</protein>
<evidence type="ECO:0000259" key="1">
    <source>
        <dbReference type="PROSITE" id="PS50863"/>
    </source>
</evidence>
<comment type="caution">
    <text evidence="2">The sequence shown here is derived from an EMBL/GenBank/DDBJ whole genome shotgun (WGS) entry which is preliminary data.</text>
</comment>
<dbReference type="CDD" id="cd10017">
    <property type="entry name" value="B3_DNA"/>
    <property type="match status" value="1"/>
</dbReference>
<reference evidence="2" key="1">
    <citation type="journal article" date="2020" name="bioRxiv">
        <title>Hybrid origin of Populus tomentosa Carr. identified through genome sequencing and phylogenomic analysis.</title>
        <authorList>
            <person name="An X."/>
            <person name="Gao K."/>
            <person name="Chen Z."/>
            <person name="Li J."/>
            <person name="Yang X."/>
            <person name="Yang X."/>
            <person name="Zhou J."/>
            <person name="Guo T."/>
            <person name="Zhao T."/>
            <person name="Huang S."/>
            <person name="Miao D."/>
            <person name="Khan W.U."/>
            <person name="Rao P."/>
            <person name="Ye M."/>
            <person name="Lei B."/>
            <person name="Liao W."/>
            <person name="Wang J."/>
            <person name="Ji L."/>
            <person name="Li Y."/>
            <person name="Guo B."/>
            <person name="Mustafa N.S."/>
            <person name="Li S."/>
            <person name="Yun Q."/>
            <person name="Keller S.R."/>
            <person name="Mao J."/>
            <person name="Zhang R."/>
            <person name="Strauss S.H."/>
        </authorList>
    </citation>
    <scope>NUCLEOTIDE SEQUENCE</scope>
    <source>
        <strain evidence="2">GM15</strain>
        <tissue evidence="2">Leaf</tissue>
    </source>
</reference>
<dbReference type="OrthoDB" id="827331at2759"/>
<name>A0A8X8A9J0_POPTO</name>
<gene>
    <name evidence="2" type="ORF">POTOM_013172</name>
</gene>
<dbReference type="Pfam" id="PF02362">
    <property type="entry name" value="B3"/>
    <property type="match status" value="1"/>
</dbReference>
<evidence type="ECO:0000313" key="3">
    <source>
        <dbReference type="Proteomes" id="UP000886885"/>
    </source>
</evidence>
<keyword evidence="3" id="KW-1185">Reference proteome</keyword>
<proteinExistence type="predicted"/>
<dbReference type="EMBL" id="JAAWWB010000006">
    <property type="protein sequence ID" value="KAG6780318.1"/>
    <property type="molecule type" value="Genomic_DNA"/>
</dbReference>
<dbReference type="GO" id="GO:0003677">
    <property type="term" value="F:DNA binding"/>
    <property type="evidence" value="ECO:0007669"/>
    <property type="project" value="InterPro"/>
</dbReference>
<evidence type="ECO:0000313" key="2">
    <source>
        <dbReference type="EMBL" id="KAG6780318.1"/>
    </source>
</evidence>
<dbReference type="SMART" id="SM01019">
    <property type="entry name" value="B3"/>
    <property type="match status" value="1"/>
</dbReference>
<dbReference type="AlphaFoldDB" id="A0A8X8A9J0"/>
<dbReference type="Proteomes" id="UP000886885">
    <property type="component" value="Chromosome 3D"/>
</dbReference>
<dbReference type="InterPro" id="IPR003340">
    <property type="entry name" value="B3_DNA-bd"/>
</dbReference>
<sequence length="117" mass="13355">MEKNFTKKLNNIDVERRLLLSENCINDFPRGHEAYLKFKDEDGQVWTFRCRAPPVGGSPALYGDWFLFVRSKDLKAGDVIEIALDREKDQAAGEQFTIKLTGPDGIQCIKTMDTKMV</sequence>
<organism evidence="2 3">
    <name type="scientific">Populus tomentosa</name>
    <name type="common">Chinese white poplar</name>
    <dbReference type="NCBI Taxonomy" id="118781"/>
    <lineage>
        <taxon>Eukaryota</taxon>
        <taxon>Viridiplantae</taxon>
        <taxon>Streptophyta</taxon>
        <taxon>Embryophyta</taxon>
        <taxon>Tracheophyta</taxon>
        <taxon>Spermatophyta</taxon>
        <taxon>Magnoliopsida</taxon>
        <taxon>eudicotyledons</taxon>
        <taxon>Gunneridae</taxon>
        <taxon>Pentapetalae</taxon>
        <taxon>rosids</taxon>
        <taxon>fabids</taxon>
        <taxon>Malpighiales</taxon>
        <taxon>Salicaceae</taxon>
        <taxon>Saliceae</taxon>
        <taxon>Populus</taxon>
    </lineage>
</organism>
<feature type="domain" description="TF-B3" evidence="1">
    <location>
        <begin position="1"/>
        <end position="104"/>
    </location>
</feature>
<dbReference type="PROSITE" id="PS50863">
    <property type="entry name" value="B3"/>
    <property type="match status" value="1"/>
</dbReference>
<accession>A0A8X8A9J0</accession>